<organism evidence="2 3">
    <name type="scientific">Anoxybacteroides amylolyticum</name>
    <dbReference type="NCBI Taxonomy" id="294699"/>
    <lineage>
        <taxon>Bacteria</taxon>
        <taxon>Bacillati</taxon>
        <taxon>Bacillota</taxon>
        <taxon>Bacilli</taxon>
        <taxon>Bacillales</taxon>
        <taxon>Anoxybacillaceae</taxon>
        <taxon>Anoxybacteroides</taxon>
    </lineage>
</organism>
<dbReference type="PANTHER" id="PTHR42951">
    <property type="entry name" value="METALLO-BETA-LACTAMASE DOMAIN-CONTAINING"/>
    <property type="match status" value="1"/>
</dbReference>
<dbReference type="InterPro" id="IPR050855">
    <property type="entry name" value="NDM-1-like"/>
</dbReference>
<dbReference type="OrthoDB" id="9761531at2"/>
<dbReference type="SMART" id="SM00849">
    <property type="entry name" value="Lactamase_B"/>
    <property type="match status" value="1"/>
</dbReference>
<dbReference type="RefSeq" id="WP_066324736.1">
    <property type="nucleotide sequence ID" value="NZ_CP015438.1"/>
</dbReference>
<sequence>MGKPVDLGYDISLIDVFDLKTPERTGTYVLHEKELTIIETSASPSIPYLLAGLEALGINPADIQYIIVTHIHLDHAGGAGLLLEKCPNARVIVHPKGKRHLADPSKLIQGAKVVYGEKFAELFDPIVPIPEDRLVTMEDGDTLTLSDERTLTFFDTPGHANHHFSIYDSKSNGIFTGDTIGVYYPQLLAYGVELYLPSTSPSQFNPEAMLHSAKRLEEQSPSRIYFGHFGMSEHPAAVFQQLREWLPKMVEVGERVITEQPLLSFEDKTKTVADGFMKLVQPYLDARGVPREASVYDLLRLDLIVCAMGMVDYFQKQEEK</sequence>
<proteinExistence type="predicted"/>
<dbReference type="CDD" id="cd07726">
    <property type="entry name" value="ST1585-like_MBL-fold"/>
    <property type="match status" value="1"/>
</dbReference>
<evidence type="ECO:0000313" key="2">
    <source>
        <dbReference type="EMBL" id="ANB61320.1"/>
    </source>
</evidence>
<dbReference type="SUPFAM" id="SSF56281">
    <property type="entry name" value="Metallo-hydrolase/oxidoreductase"/>
    <property type="match status" value="1"/>
</dbReference>
<dbReference type="InterPro" id="IPR036866">
    <property type="entry name" value="RibonucZ/Hydroxyglut_hydro"/>
</dbReference>
<dbReference type="Pfam" id="PF00753">
    <property type="entry name" value="Lactamase_B"/>
    <property type="match status" value="1"/>
</dbReference>
<dbReference type="PATRIC" id="fig|294699.3.peg.1983"/>
<dbReference type="KEGG" id="aamy:GFC30_1934"/>
<accession>A0A167TLF5</accession>
<evidence type="ECO:0000313" key="3">
    <source>
        <dbReference type="Proteomes" id="UP000076865"/>
    </source>
</evidence>
<dbReference type="AlphaFoldDB" id="A0A167TLF5"/>
<gene>
    <name evidence="2" type="ORF">GFC30_1934</name>
</gene>
<dbReference type="EMBL" id="CP015438">
    <property type="protein sequence ID" value="ANB61320.1"/>
    <property type="molecule type" value="Genomic_DNA"/>
</dbReference>
<keyword evidence="3" id="KW-1185">Reference proteome</keyword>
<dbReference type="Proteomes" id="UP000076865">
    <property type="component" value="Chromosome"/>
</dbReference>
<dbReference type="InterPro" id="IPR001279">
    <property type="entry name" value="Metallo-B-lactamas"/>
</dbReference>
<dbReference type="InterPro" id="IPR037482">
    <property type="entry name" value="ST1585_MBL-fold"/>
</dbReference>
<protein>
    <submittedName>
        <fullName evidence="2">Metallo-beta-lactamase superfamily protein</fullName>
    </submittedName>
</protein>
<dbReference type="Gene3D" id="3.60.15.10">
    <property type="entry name" value="Ribonuclease Z/Hydroxyacylglutathione hydrolase-like"/>
    <property type="match status" value="1"/>
</dbReference>
<evidence type="ECO:0000259" key="1">
    <source>
        <dbReference type="SMART" id="SM00849"/>
    </source>
</evidence>
<dbReference type="PANTHER" id="PTHR42951:SF22">
    <property type="entry name" value="METALLO BETA-LACTAMASE SUPERFAMILY LIPOPROTEIN"/>
    <property type="match status" value="1"/>
</dbReference>
<feature type="domain" description="Metallo-beta-lactamase" evidence="1">
    <location>
        <begin position="23"/>
        <end position="228"/>
    </location>
</feature>
<name>A0A167TLF5_9BACL</name>
<reference evidence="2 3" key="1">
    <citation type="journal article" date="2006" name="Syst. Appl. Microbiol.">
        <title>Anoxybacillus amylolyticus sp. nov., a thermophilic amylase producing bacterium isolated from Mount Rittmann (Antarctica).</title>
        <authorList>
            <person name="Poli A."/>
            <person name="Esposito E."/>
            <person name="Lama L."/>
            <person name="Orlando P."/>
            <person name="Nicolaus G."/>
            <person name="de Appolonia F."/>
            <person name="Gambacorta A."/>
            <person name="Nicolaus B."/>
        </authorList>
    </citation>
    <scope>NUCLEOTIDE SEQUENCE [LARGE SCALE GENOMIC DNA]</scope>
    <source>
        <strain evidence="2 3">DSM 15939</strain>
    </source>
</reference>